<evidence type="ECO:0000256" key="1">
    <source>
        <dbReference type="SAM" id="MobiDB-lite"/>
    </source>
</evidence>
<protein>
    <submittedName>
        <fullName evidence="2">Uncharacterized protein</fullName>
    </submittedName>
</protein>
<organism evidence="2">
    <name type="scientific">Amphimedon queenslandica</name>
    <name type="common">Sponge</name>
    <dbReference type="NCBI Taxonomy" id="400682"/>
    <lineage>
        <taxon>Eukaryota</taxon>
        <taxon>Metazoa</taxon>
        <taxon>Porifera</taxon>
        <taxon>Demospongiae</taxon>
        <taxon>Heteroscleromorpha</taxon>
        <taxon>Haplosclerida</taxon>
        <taxon>Niphatidae</taxon>
        <taxon>Amphimedon</taxon>
    </lineage>
</organism>
<dbReference type="EnsemblMetazoa" id="Aqu2.1.06468_001">
    <property type="protein sequence ID" value="Aqu2.1.06468_001"/>
    <property type="gene ID" value="Aqu2.1.06468"/>
</dbReference>
<evidence type="ECO:0000313" key="2">
    <source>
        <dbReference type="EnsemblMetazoa" id="Aqu2.1.06468_001"/>
    </source>
</evidence>
<dbReference type="AlphaFoldDB" id="A0A1X7SWH6"/>
<reference evidence="2" key="1">
    <citation type="submission" date="2017-05" db="UniProtKB">
        <authorList>
            <consortium name="EnsemblMetazoa"/>
        </authorList>
    </citation>
    <scope>IDENTIFICATION</scope>
</reference>
<sequence>MPNLRGKASAKKRRQLKKEKRAVLKAECNDGNQKHDMTESNFTVECSGGVINEGLCDDATEPECASGPVYDHNPVLCDINLVASTANDADLLVLSDPPECNDWSVWDHNPPELCDVTQFEVATTGDTTVRDRQLKEKRERSRQQYYENHEKSLEKAKNYRAQNKQKVTDYTKKYRAQNKQKVSSYSKKYQATNKIKISDYLRKYRATNKHKVSEYSKKYHASHHEERLESFKDNYTTNCKERLEDFKNNYAANLEERKKNMNDYYASHNQQIKDNAREHYAAVANTKNAKLRQKYKIKHNLNLPTRSVSAKKRSKIIAKLLQKRQKNLAYYKKNFLKLRQNRRARYNLAEPKIDLRNRYTAIIRQKLAKNKGVQKQLKVAFDIDKSLPIAVMQSGINLIAARRLVTVILNIRRHFAGMLLGVIKKVNNNTYIGNGEFGDSYHVASCEPHFYQACYKDAPSTVDNDSLILDNDLAKLIDGCFDDDDEEILGKDAEKDVQNDNVVTSDTKDKND</sequence>
<name>A0A1X7SWH6_AMPQE</name>
<proteinExistence type="predicted"/>
<dbReference type="InParanoid" id="A0A1X7SWH6"/>
<dbReference type="OrthoDB" id="10068384at2759"/>
<dbReference type="STRING" id="400682.A0A1X7SWH6"/>
<accession>A0A1X7SWH6</accession>
<feature type="region of interest" description="Disordered" evidence="1">
    <location>
        <begin position="492"/>
        <end position="512"/>
    </location>
</feature>